<dbReference type="Pfam" id="PF00823">
    <property type="entry name" value="PPE"/>
    <property type="match status" value="1"/>
</dbReference>
<keyword evidence="2" id="KW-0175">Coiled coil</keyword>
<feature type="compositionally biased region" description="Polar residues" evidence="3">
    <location>
        <begin position="184"/>
        <end position="195"/>
    </location>
</feature>
<evidence type="ECO:0000313" key="6">
    <source>
        <dbReference type="Proteomes" id="UP000309992"/>
    </source>
</evidence>
<gene>
    <name evidence="5" type="ORF">FCN18_03825</name>
</gene>
<dbReference type="InterPro" id="IPR000030">
    <property type="entry name" value="PPE_dom"/>
</dbReference>
<feature type="compositionally biased region" description="Basic and acidic residues" evidence="3">
    <location>
        <begin position="399"/>
        <end position="408"/>
    </location>
</feature>
<comment type="similarity">
    <text evidence="1">Belongs to the mycobacterial PPE family.</text>
</comment>
<evidence type="ECO:0000259" key="4">
    <source>
        <dbReference type="Pfam" id="PF00823"/>
    </source>
</evidence>
<dbReference type="InterPro" id="IPR038332">
    <property type="entry name" value="PPE_sf"/>
</dbReference>
<dbReference type="EMBL" id="SWMS01000001">
    <property type="protein sequence ID" value="TKG73687.1"/>
    <property type="molecule type" value="Genomic_DNA"/>
</dbReference>
<protein>
    <submittedName>
        <fullName evidence="5">PPE domain-containing protein</fullName>
    </submittedName>
</protein>
<name>A0ABY2SCN8_9PSEU</name>
<feature type="compositionally biased region" description="Low complexity" evidence="3">
    <location>
        <begin position="216"/>
        <end position="234"/>
    </location>
</feature>
<evidence type="ECO:0000313" key="5">
    <source>
        <dbReference type="EMBL" id="TKG73687.1"/>
    </source>
</evidence>
<dbReference type="RefSeq" id="WP_137093244.1">
    <property type="nucleotide sequence ID" value="NZ_SWMS01000001.1"/>
</dbReference>
<feature type="compositionally biased region" description="Gly residues" evidence="3">
    <location>
        <begin position="317"/>
        <end position="333"/>
    </location>
</feature>
<dbReference type="Proteomes" id="UP000309992">
    <property type="component" value="Unassembled WGS sequence"/>
</dbReference>
<comment type="caution">
    <text evidence="5">The sequence shown here is derived from an EMBL/GenBank/DDBJ whole genome shotgun (WGS) entry which is preliminary data.</text>
</comment>
<organism evidence="5 6">
    <name type="scientific">Prauserella endophytica</name>
    <dbReference type="NCBI Taxonomy" id="1592324"/>
    <lineage>
        <taxon>Bacteria</taxon>
        <taxon>Bacillati</taxon>
        <taxon>Actinomycetota</taxon>
        <taxon>Actinomycetes</taxon>
        <taxon>Pseudonocardiales</taxon>
        <taxon>Pseudonocardiaceae</taxon>
        <taxon>Prauserella</taxon>
        <taxon>Prauserella coralliicola group</taxon>
    </lineage>
</organism>
<evidence type="ECO:0000256" key="1">
    <source>
        <dbReference type="ARBA" id="ARBA00010652"/>
    </source>
</evidence>
<feature type="domain" description="PPE" evidence="4">
    <location>
        <begin position="15"/>
        <end position="157"/>
    </location>
</feature>
<feature type="coiled-coil region" evidence="2">
    <location>
        <begin position="25"/>
        <end position="52"/>
    </location>
</feature>
<reference evidence="5 6" key="1">
    <citation type="journal article" date="2015" name="Antonie Van Leeuwenhoek">
        <title>Prauserella endophytica sp. nov., an endophytic actinobacterium isolated from Tamarix taklamakanensis.</title>
        <authorList>
            <person name="Liu J.M."/>
            <person name="Habden X."/>
            <person name="Guo L."/>
            <person name="Tuo L."/>
            <person name="Jiang Z.K."/>
            <person name="Liu S.W."/>
            <person name="Liu X.F."/>
            <person name="Chen L."/>
            <person name="Li R.F."/>
            <person name="Zhang Y.Q."/>
            <person name="Sun C.H."/>
        </authorList>
    </citation>
    <scope>NUCLEOTIDE SEQUENCE [LARGE SCALE GENOMIC DNA]</scope>
    <source>
        <strain evidence="5 6">CGMCC 4.7182</strain>
    </source>
</reference>
<feature type="region of interest" description="Disordered" evidence="3">
    <location>
        <begin position="182"/>
        <end position="440"/>
    </location>
</feature>
<evidence type="ECO:0000256" key="2">
    <source>
        <dbReference type="SAM" id="Coils"/>
    </source>
</evidence>
<dbReference type="Gene3D" id="1.20.1260.20">
    <property type="entry name" value="PPE superfamily"/>
    <property type="match status" value="1"/>
</dbReference>
<feature type="compositionally biased region" description="Gly residues" evidence="3">
    <location>
        <begin position="235"/>
        <end position="252"/>
    </location>
</feature>
<proteinExistence type="inferred from homology"/>
<evidence type="ECO:0000256" key="3">
    <source>
        <dbReference type="SAM" id="MobiDB-lite"/>
    </source>
</evidence>
<dbReference type="SUPFAM" id="SSF140459">
    <property type="entry name" value="PE/PPE dimer-like"/>
    <property type="match status" value="1"/>
</dbReference>
<feature type="compositionally biased region" description="Low complexity" evidence="3">
    <location>
        <begin position="196"/>
        <end position="208"/>
    </location>
</feature>
<accession>A0ABY2SCN8</accession>
<keyword evidence="6" id="KW-1185">Reference proteome</keyword>
<sequence length="440" mass="43514">MATEGPLTAAEIYEQITGGVGTDPLQSAQSVNADLRKELQECADEVAKLAGQIDAGWQGEGGSAAANAAWPLAKASDVDSKYLDIADRAVTDQISAFGTVSNSVVPVSADPPAITADDFVSFMQGQNSYQAKLDQYNTDSQANVQAFAAYHQASTANGETMPASYASLADLGAPVGIIDGTSGKEATTTRDTTSAPVVGGVRPAPVTGGSVGSPQGRPVGSTTTPVGGTTTPVGSTGGRVGDVPGGNTGGHAGDTSADEGTHAAAYRPQPVNPPVTSQPDYQFGPTGKPINHLNTGNGPWAPPNPYAGYPPAPGTGPRAGAGTGAGPGTGTGNGFARIPGAPGTPGSPGQGGQAAPPPGRATGTGVPGETATRGGTAQSAGAGPRGSTGMPMGAVGGGRGKEEDKERTPPAYLRNPDPDETFAGPVEKITPPVLGERKTN</sequence>
<feature type="compositionally biased region" description="Pro residues" evidence="3">
    <location>
        <begin position="300"/>
        <end position="314"/>
    </location>
</feature>